<dbReference type="Proteomes" id="UP000249218">
    <property type="component" value="Unassembled WGS sequence"/>
</dbReference>
<evidence type="ECO:0000313" key="1">
    <source>
        <dbReference type="EMBL" id="PZC78552.1"/>
    </source>
</evidence>
<keyword evidence="2" id="KW-1185">Reference proteome</keyword>
<gene>
    <name evidence="1" type="primary">HaOG202011</name>
    <name evidence="1" type="ORF">B5X24_HaOG202011</name>
</gene>
<dbReference type="AlphaFoldDB" id="A0A2W1BTZ2"/>
<sequence>MNMMNMMPGYGCGYGRGDAISPASDLSSCSSASSGTWCAPPGWRELPAYPAQYPAYWPPTPAATEEARELQLEQQPAPIPPVAAVGSTNYGTVPVTSAPKQMSLNYAAVAPTMAPSVPNYNSGGVFGSGVMSGWYPEVRQDHLYPRPGVRDHRMYQQYPAPISAYQCATKENYAVFQGHYNLQPPVALGQ</sequence>
<protein>
    <submittedName>
        <fullName evidence="1">Uncharacterized protein</fullName>
    </submittedName>
</protein>
<evidence type="ECO:0000313" key="2">
    <source>
        <dbReference type="Proteomes" id="UP000249218"/>
    </source>
</evidence>
<organism evidence="1 2">
    <name type="scientific">Helicoverpa armigera</name>
    <name type="common">Cotton bollworm</name>
    <name type="synonym">Heliothis armigera</name>
    <dbReference type="NCBI Taxonomy" id="29058"/>
    <lineage>
        <taxon>Eukaryota</taxon>
        <taxon>Metazoa</taxon>
        <taxon>Ecdysozoa</taxon>
        <taxon>Arthropoda</taxon>
        <taxon>Hexapoda</taxon>
        <taxon>Insecta</taxon>
        <taxon>Pterygota</taxon>
        <taxon>Neoptera</taxon>
        <taxon>Endopterygota</taxon>
        <taxon>Lepidoptera</taxon>
        <taxon>Glossata</taxon>
        <taxon>Ditrysia</taxon>
        <taxon>Noctuoidea</taxon>
        <taxon>Noctuidae</taxon>
        <taxon>Heliothinae</taxon>
        <taxon>Helicoverpa</taxon>
    </lineage>
</organism>
<name>A0A2W1BTZ2_HELAM</name>
<dbReference type="EMBL" id="KZ149900">
    <property type="protein sequence ID" value="PZC78552.1"/>
    <property type="molecule type" value="Genomic_DNA"/>
</dbReference>
<proteinExistence type="predicted"/>
<dbReference type="OrthoDB" id="6365676at2759"/>
<reference evidence="1 2" key="1">
    <citation type="journal article" date="2017" name="BMC Biol.">
        <title>Genomic innovations, transcriptional plasticity and gene loss underlying the evolution and divergence of two highly polyphagous and invasive Helicoverpa pest species.</title>
        <authorList>
            <person name="Pearce S.L."/>
            <person name="Clarke D.F."/>
            <person name="East P.D."/>
            <person name="Elfekih S."/>
            <person name="Gordon K.H."/>
            <person name="Jermiin L.S."/>
            <person name="McGaughran A."/>
            <person name="Oakeshott J.G."/>
            <person name="Papanikolaou A."/>
            <person name="Perera O.P."/>
            <person name="Rane R.V."/>
            <person name="Richards S."/>
            <person name="Tay W.T."/>
            <person name="Walsh T.K."/>
            <person name="Anderson A."/>
            <person name="Anderson C.J."/>
            <person name="Asgari S."/>
            <person name="Board P.G."/>
            <person name="Bretschneider A."/>
            <person name="Campbell P.M."/>
            <person name="Chertemps T."/>
            <person name="Christeller J.T."/>
            <person name="Coppin C.W."/>
            <person name="Downes S.J."/>
            <person name="Duan G."/>
            <person name="Farnsworth C.A."/>
            <person name="Good R.T."/>
            <person name="Han L.B."/>
            <person name="Han Y.C."/>
            <person name="Hatje K."/>
            <person name="Horne I."/>
            <person name="Huang Y.P."/>
            <person name="Hughes D.S."/>
            <person name="Jacquin-Joly E."/>
            <person name="James W."/>
            <person name="Jhangiani S."/>
            <person name="Kollmar M."/>
            <person name="Kuwar S.S."/>
            <person name="Li S."/>
            <person name="Liu N.Y."/>
            <person name="Maibeche M.T."/>
            <person name="Miller J.R."/>
            <person name="Montagne N."/>
            <person name="Perry T."/>
            <person name="Qu J."/>
            <person name="Song S.V."/>
            <person name="Sutton G.G."/>
            <person name="Vogel H."/>
            <person name="Walenz B.P."/>
            <person name="Xu W."/>
            <person name="Zhang H.J."/>
            <person name="Zou Z."/>
            <person name="Batterham P."/>
            <person name="Edwards O.R."/>
            <person name="Feyereisen R."/>
            <person name="Gibbs R.A."/>
            <person name="Heckel D.G."/>
            <person name="McGrath A."/>
            <person name="Robin C."/>
            <person name="Scherer S.E."/>
            <person name="Worley K.C."/>
            <person name="Wu Y.D."/>
        </authorList>
    </citation>
    <scope>NUCLEOTIDE SEQUENCE [LARGE SCALE GENOMIC DNA]</scope>
    <source>
        <strain evidence="1">Harm_GR_Male_#8</strain>
        <tissue evidence="1">Whole organism</tissue>
    </source>
</reference>
<accession>A0A2W1BTZ2</accession>